<dbReference type="Proteomes" id="UP000094801">
    <property type="component" value="Unassembled WGS sequence"/>
</dbReference>
<keyword evidence="5" id="KW-0804">Transcription</keyword>
<keyword evidence="6" id="KW-0539">Nucleus</keyword>
<dbReference type="SUPFAM" id="SSF57701">
    <property type="entry name" value="Zn2/Cys6 DNA-binding domain"/>
    <property type="match status" value="1"/>
</dbReference>
<feature type="region of interest" description="Disordered" evidence="7">
    <location>
        <begin position="694"/>
        <end position="714"/>
    </location>
</feature>
<dbReference type="Pfam" id="PF04082">
    <property type="entry name" value="Fungal_trans"/>
    <property type="match status" value="1"/>
</dbReference>
<accession>A0A1E4ST09</accession>
<keyword evidence="2" id="KW-0862">Zinc</keyword>
<evidence type="ECO:0000259" key="8">
    <source>
        <dbReference type="PROSITE" id="PS50048"/>
    </source>
</evidence>
<feature type="region of interest" description="Disordered" evidence="7">
    <location>
        <begin position="1"/>
        <end position="21"/>
    </location>
</feature>
<evidence type="ECO:0000313" key="10">
    <source>
        <dbReference type="Proteomes" id="UP000094801"/>
    </source>
</evidence>
<protein>
    <recommendedName>
        <fullName evidence="8">Zn(2)-C6 fungal-type domain-containing protein</fullName>
    </recommendedName>
</protein>
<dbReference type="InterPro" id="IPR036864">
    <property type="entry name" value="Zn2-C6_fun-type_DNA-bd_sf"/>
</dbReference>
<feature type="compositionally biased region" description="Low complexity" evidence="7">
    <location>
        <begin position="695"/>
        <end position="714"/>
    </location>
</feature>
<dbReference type="GO" id="GO:0003677">
    <property type="term" value="F:DNA binding"/>
    <property type="evidence" value="ECO:0007669"/>
    <property type="project" value="UniProtKB-KW"/>
</dbReference>
<keyword evidence="4" id="KW-0238">DNA-binding</keyword>
<evidence type="ECO:0000256" key="1">
    <source>
        <dbReference type="ARBA" id="ARBA00022723"/>
    </source>
</evidence>
<dbReference type="OrthoDB" id="5121955at2759"/>
<dbReference type="GO" id="GO:0006351">
    <property type="term" value="P:DNA-templated transcription"/>
    <property type="evidence" value="ECO:0007669"/>
    <property type="project" value="InterPro"/>
</dbReference>
<feature type="region of interest" description="Disordered" evidence="7">
    <location>
        <begin position="847"/>
        <end position="915"/>
    </location>
</feature>
<feature type="compositionally biased region" description="Basic and acidic residues" evidence="7">
    <location>
        <begin position="789"/>
        <end position="799"/>
    </location>
</feature>
<evidence type="ECO:0000313" key="9">
    <source>
        <dbReference type="EMBL" id="ODV82640.1"/>
    </source>
</evidence>
<dbReference type="AlphaFoldDB" id="A0A1E4ST09"/>
<keyword evidence="3" id="KW-0805">Transcription regulation</keyword>
<evidence type="ECO:0000256" key="3">
    <source>
        <dbReference type="ARBA" id="ARBA00023015"/>
    </source>
</evidence>
<keyword evidence="1" id="KW-0479">Metal-binding</keyword>
<name>A0A1E4ST09_9ASCO</name>
<reference evidence="10" key="1">
    <citation type="submission" date="2016-04" db="EMBL/GenBank/DDBJ databases">
        <title>Comparative genomics of biotechnologically important yeasts.</title>
        <authorList>
            <consortium name="DOE Joint Genome Institute"/>
            <person name="Riley R."/>
            <person name="Haridas S."/>
            <person name="Wolfe K.H."/>
            <person name="Lopes M.R."/>
            <person name="Hittinger C.T."/>
            <person name="Goker M."/>
            <person name="Salamov A."/>
            <person name="Wisecaver J."/>
            <person name="Long T.M."/>
            <person name="Aerts A.L."/>
            <person name="Barry K."/>
            <person name="Choi C."/>
            <person name="Clum A."/>
            <person name="Coughlan A.Y."/>
            <person name="Deshpande S."/>
            <person name="Douglass A.P."/>
            <person name="Hanson S.J."/>
            <person name="Klenk H.-P."/>
            <person name="Labutti K."/>
            <person name="Lapidus A."/>
            <person name="Lindquist E."/>
            <person name="Lipzen A."/>
            <person name="Meier-Kolthoff J.P."/>
            <person name="Ohm R.A."/>
            <person name="Otillar R.P."/>
            <person name="Pangilinan J."/>
            <person name="Peng Y."/>
            <person name="Rokas A."/>
            <person name="Rosa C.A."/>
            <person name="Scheuner C."/>
            <person name="Sibirny A.A."/>
            <person name="Slot J.C."/>
            <person name="Stielow J.B."/>
            <person name="Sun H."/>
            <person name="Kurtzman C.P."/>
            <person name="Blackwell M."/>
            <person name="Grigoriev I.V."/>
            <person name="Jeffries T.W."/>
        </authorList>
    </citation>
    <scope>NUCLEOTIDE SEQUENCE [LARGE SCALE GENOMIC DNA]</scope>
    <source>
        <strain evidence="10">NRRL YB-2248</strain>
    </source>
</reference>
<dbReference type="InterPro" id="IPR007219">
    <property type="entry name" value="XnlR_reg_dom"/>
</dbReference>
<dbReference type="PANTHER" id="PTHR47171">
    <property type="entry name" value="FARA-RELATED"/>
    <property type="match status" value="1"/>
</dbReference>
<keyword evidence="10" id="KW-1185">Reference proteome</keyword>
<sequence>MSVEKLSPNTQQGKKTIKYKRRRSTNACSTCHKRKVRCDASIRAQMGQKKCTNCFEFGIECIVSDGASSKRGNGSRSSSKKPSQIQQQPDNDSLTQIEKGFAQPLVGSIPEISKSGIQLDPKNISISYPRTSVATEYFDRLSPLNIIKLAVPEYIEFKNTGESQPLPPHIVDMLTVAGCFDLPDEHLCHLLIEQYFETYDVNHMFMNKIQFLKDNADLRKPRSLLLLLSVLFAGSKGMSMATWDAEQTEITSSLYRKAKTVLMMGIEKRPIELVSSRLILLEDADSETSFETAEQAITSCISIAFNYSMNQDQTNSTRLSDSEKKHYKILFWSLFVRDRLFSLQSMKPYMINLETCSVPMLNEEDMFDDPNADVAKRSRNYEWGITVIKFCELIGAIAEQQRSLNTMAARGQPYTAIVKHIDMTLNSFLSSLPPGLTYTGTEQDTFECIALHLLYLFLEMVIVQTNLARTCSQLYKIYHNQSNVSLHDIPQDSNEDWGKLFNMCHDVCKCATSLYETDRLGFLPQSMIFQLYLSAVRMLPHVYNVDESIAMATKQDLIKFSEIFQSLKKLGSPARIWPHINLCQYMLDVILPDEKLLVPLLRTHIRANEYEYVSSGDSKVSPLLRAIAAERPTIFRSPIINLESSSNASVFESDFIVQPGDTRRLADYNSAIYSRFLPNPQFPANGNISNFHNGQPNSQATATTSTTTATTIPSQPTTAVSMDYLYKSILDQPQNHEVITNYEVKLEGVNFENNDDSSSVQLQRATVAQPPPTAASTGVMGGFRTAQPEADHSNLRRSSELSGVLSKNDTLNSNTSELWRFQKQQSNEAVADLNYKKLYPSEDYKDLSPTFSDQINSNQRSQSQSDVSNYSLTQQSQPPHHHQQQQQHNQPPQAHQQVLHQAQPQGHQQAQLVQQPQQQLQQQWIQRPMVEVPSNQQNQQYKQKMTSNQSQHQYQHQHQPDIYGSVYYSDNFSLKLPNSHVQNINRQWNSAEIFPNF</sequence>
<feature type="region of interest" description="Disordered" evidence="7">
    <location>
        <begin position="67"/>
        <end position="92"/>
    </location>
</feature>
<feature type="domain" description="Zn(2)-C6 fungal-type" evidence="8">
    <location>
        <begin position="27"/>
        <end position="63"/>
    </location>
</feature>
<dbReference type="InterPro" id="IPR052073">
    <property type="entry name" value="Amide_Lactam_Regulators"/>
</dbReference>
<dbReference type="Pfam" id="PF00172">
    <property type="entry name" value="Zn_clus"/>
    <property type="match status" value="1"/>
</dbReference>
<gene>
    <name evidence="9" type="ORF">CANARDRAFT_123100</name>
</gene>
<dbReference type="EMBL" id="KV453878">
    <property type="protein sequence ID" value="ODV82640.1"/>
    <property type="molecule type" value="Genomic_DNA"/>
</dbReference>
<dbReference type="InterPro" id="IPR001138">
    <property type="entry name" value="Zn2Cys6_DnaBD"/>
</dbReference>
<evidence type="ECO:0000256" key="4">
    <source>
        <dbReference type="ARBA" id="ARBA00023125"/>
    </source>
</evidence>
<dbReference type="GO" id="GO:0008270">
    <property type="term" value="F:zinc ion binding"/>
    <property type="evidence" value="ECO:0007669"/>
    <property type="project" value="InterPro"/>
</dbReference>
<evidence type="ECO:0000256" key="6">
    <source>
        <dbReference type="ARBA" id="ARBA00023242"/>
    </source>
</evidence>
<dbReference type="STRING" id="983967.A0A1E4ST09"/>
<feature type="region of interest" description="Disordered" evidence="7">
    <location>
        <begin position="768"/>
        <end position="809"/>
    </location>
</feature>
<dbReference type="CDD" id="cd00067">
    <property type="entry name" value="GAL4"/>
    <property type="match status" value="1"/>
</dbReference>
<evidence type="ECO:0000256" key="2">
    <source>
        <dbReference type="ARBA" id="ARBA00022833"/>
    </source>
</evidence>
<dbReference type="Gene3D" id="4.10.240.10">
    <property type="entry name" value="Zn(2)-C6 fungal-type DNA-binding domain"/>
    <property type="match status" value="1"/>
</dbReference>
<feature type="compositionally biased region" description="Low complexity" evidence="7">
    <location>
        <begin position="69"/>
        <end position="83"/>
    </location>
</feature>
<feature type="compositionally biased region" description="Low complexity" evidence="7">
    <location>
        <begin position="852"/>
        <end position="915"/>
    </location>
</feature>
<evidence type="ECO:0000256" key="7">
    <source>
        <dbReference type="SAM" id="MobiDB-lite"/>
    </source>
</evidence>
<organism evidence="9 10">
    <name type="scientific">[Candida] arabinofermentans NRRL YB-2248</name>
    <dbReference type="NCBI Taxonomy" id="983967"/>
    <lineage>
        <taxon>Eukaryota</taxon>
        <taxon>Fungi</taxon>
        <taxon>Dikarya</taxon>
        <taxon>Ascomycota</taxon>
        <taxon>Saccharomycotina</taxon>
        <taxon>Pichiomycetes</taxon>
        <taxon>Pichiales</taxon>
        <taxon>Pichiaceae</taxon>
        <taxon>Ogataea</taxon>
        <taxon>Ogataea/Candida clade</taxon>
    </lineage>
</organism>
<dbReference type="PROSITE" id="PS00463">
    <property type="entry name" value="ZN2_CY6_FUNGAL_1"/>
    <property type="match status" value="1"/>
</dbReference>
<evidence type="ECO:0000256" key="5">
    <source>
        <dbReference type="ARBA" id="ARBA00023163"/>
    </source>
</evidence>
<dbReference type="PROSITE" id="PS50048">
    <property type="entry name" value="ZN2_CY6_FUNGAL_2"/>
    <property type="match status" value="1"/>
</dbReference>
<dbReference type="GO" id="GO:0000981">
    <property type="term" value="F:DNA-binding transcription factor activity, RNA polymerase II-specific"/>
    <property type="evidence" value="ECO:0007669"/>
    <property type="project" value="InterPro"/>
</dbReference>
<dbReference type="CDD" id="cd12148">
    <property type="entry name" value="fungal_TF_MHR"/>
    <property type="match status" value="1"/>
</dbReference>
<proteinExistence type="predicted"/>
<dbReference type="PANTHER" id="PTHR47171:SF3">
    <property type="entry name" value="FARA-RELATED"/>
    <property type="match status" value="1"/>
</dbReference>
<dbReference type="SMART" id="SM00066">
    <property type="entry name" value="GAL4"/>
    <property type="match status" value="1"/>
</dbReference>